<dbReference type="OrthoDB" id="10264505at2759"/>
<dbReference type="Gene3D" id="1.10.287.110">
    <property type="entry name" value="DnaJ domain"/>
    <property type="match status" value="1"/>
</dbReference>
<proteinExistence type="predicted"/>
<feature type="region of interest" description="Disordered" evidence="7">
    <location>
        <begin position="105"/>
        <end position="128"/>
    </location>
</feature>
<reference evidence="11 12" key="1">
    <citation type="journal article" date="2018" name="Sci. Rep.">
        <title>Raphidocelis subcapitata (=Pseudokirchneriella subcapitata) provides an insight into genome evolution and environmental adaptations in the Sphaeropleales.</title>
        <authorList>
            <person name="Suzuki S."/>
            <person name="Yamaguchi H."/>
            <person name="Nakajima N."/>
            <person name="Kawachi M."/>
        </authorList>
    </citation>
    <scope>NUCLEOTIDE SEQUENCE [LARGE SCALE GENOMIC DNA]</scope>
    <source>
        <strain evidence="11 12">NIES-35</strain>
    </source>
</reference>
<feature type="domain" description="J" evidence="9">
    <location>
        <begin position="37"/>
        <end position="103"/>
    </location>
</feature>
<dbReference type="SUPFAM" id="SSF52833">
    <property type="entry name" value="Thioredoxin-like"/>
    <property type="match status" value="1"/>
</dbReference>
<dbReference type="PRINTS" id="PR00625">
    <property type="entry name" value="JDOMAIN"/>
</dbReference>
<dbReference type="EMBL" id="BDRX01000032">
    <property type="protein sequence ID" value="GBF92518.1"/>
    <property type="molecule type" value="Genomic_DNA"/>
</dbReference>
<organism evidence="11 12">
    <name type="scientific">Raphidocelis subcapitata</name>
    <dbReference type="NCBI Taxonomy" id="307507"/>
    <lineage>
        <taxon>Eukaryota</taxon>
        <taxon>Viridiplantae</taxon>
        <taxon>Chlorophyta</taxon>
        <taxon>core chlorophytes</taxon>
        <taxon>Chlorophyceae</taxon>
        <taxon>CS clade</taxon>
        <taxon>Sphaeropleales</taxon>
        <taxon>Selenastraceae</taxon>
        <taxon>Raphidocelis</taxon>
    </lineage>
</organism>
<dbReference type="PRINTS" id="PR00421">
    <property type="entry name" value="THIOREDOXIN"/>
</dbReference>
<dbReference type="InterPro" id="IPR017937">
    <property type="entry name" value="Thioredoxin_CS"/>
</dbReference>
<dbReference type="SUPFAM" id="SSF46565">
    <property type="entry name" value="Chaperone J-domain"/>
    <property type="match status" value="1"/>
</dbReference>
<dbReference type="InterPro" id="IPR013766">
    <property type="entry name" value="Thioredoxin_domain"/>
</dbReference>
<evidence type="ECO:0000313" key="11">
    <source>
        <dbReference type="EMBL" id="GBF92518.1"/>
    </source>
</evidence>
<comment type="caution">
    <text evidence="11">The sequence shown here is derived from an EMBL/GenBank/DDBJ whole genome shotgun (WGS) entry which is preliminary data.</text>
</comment>
<dbReference type="AlphaFoldDB" id="A0A2V0NY05"/>
<dbReference type="GO" id="GO:0006914">
    <property type="term" value="P:autophagy"/>
    <property type="evidence" value="ECO:0007669"/>
    <property type="project" value="UniProtKB-KW"/>
</dbReference>
<dbReference type="InterPro" id="IPR036869">
    <property type="entry name" value="J_dom_sf"/>
</dbReference>
<keyword evidence="11" id="KW-0413">Isomerase</keyword>
<dbReference type="SMART" id="SM00271">
    <property type="entry name" value="DnaJ"/>
    <property type="match status" value="1"/>
</dbReference>
<dbReference type="PROSITE" id="PS50076">
    <property type="entry name" value="DNAJ_2"/>
    <property type="match status" value="1"/>
</dbReference>
<keyword evidence="12" id="KW-1185">Reference proteome</keyword>
<evidence type="ECO:0000259" key="9">
    <source>
        <dbReference type="PROSITE" id="PS50076"/>
    </source>
</evidence>
<dbReference type="InterPro" id="IPR018253">
    <property type="entry name" value="DnaJ_domain_CS"/>
</dbReference>
<evidence type="ECO:0000256" key="1">
    <source>
        <dbReference type="ARBA" id="ARBA00004163"/>
    </source>
</evidence>
<keyword evidence="8" id="KW-0732">Signal</keyword>
<protein>
    <recommendedName>
        <fullName evidence="2">DnaJ homolog subfamily C member 10</fullName>
    </recommendedName>
    <alternativeName>
        <fullName evidence="3">DnaJ homolog subfamily C member 16</fullName>
    </alternativeName>
    <alternativeName>
        <fullName evidence="6">Endoplasmic reticulum DNA J domain-containing protein 8</fullName>
    </alternativeName>
</protein>
<evidence type="ECO:0000256" key="5">
    <source>
        <dbReference type="ARBA" id="ARBA00035002"/>
    </source>
</evidence>
<feature type="signal peptide" evidence="8">
    <location>
        <begin position="1"/>
        <end position="32"/>
    </location>
</feature>
<dbReference type="CDD" id="cd06257">
    <property type="entry name" value="DnaJ"/>
    <property type="match status" value="1"/>
</dbReference>
<evidence type="ECO:0000256" key="3">
    <source>
        <dbReference type="ARBA" id="ARBA00020921"/>
    </source>
</evidence>
<feature type="domain" description="Thioredoxin" evidence="10">
    <location>
        <begin position="207"/>
        <end position="336"/>
    </location>
</feature>
<evidence type="ECO:0000313" key="12">
    <source>
        <dbReference type="Proteomes" id="UP000247498"/>
    </source>
</evidence>
<dbReference type="FunCoup" id="A0A2V0NY05">
    <property type="interactions" value="1"/>
</dbReference>
<dbReference type="InterPro" id="IPR052842">
    <property type="entry name" value="ER_Co-chaperone"/>
</dbReference>
<comment type="function">
    <text evidence="5">Plays an important role in regulating the size of autophagosomes during the formation process.</text>
</comment>
<feature type="compositionally biased region" description="Gly residues" evidence="7">
    <location>
        <begin position="190"/>
        <end position="205"/>
    </location>
</feature>
<evidence type="ECO:0000256" key="2">
    <source>
        <dbReference type="ARBA" id="ARBA00020920"/>
    </source>
</evidence>
<keyword evidence="4" id="KW-0072">Autophagy</keyword>
<dbReference type="Proteomes" id="UP000247498">
    <property type="component" value="Unassembled WGS sequence"/>
</dbReference>
<dbReference type="InParanoid" id="A0A2V0NY05"/>
<evidence type="ECO:0000259" key="10">
    <source>
        <dbReference type="PROSITE" id="PS51352"/>
    </source>
</evidence>
<dbReference type="Gene3D" id="3.40.30.10">
    <property type="entry name" value="Glutaredoxin"/>
    <property type="match status" value="1"/>
</dbReference>
<dbReference type="PANTHER" id="PTHR45184">
    <property type="entry name" value="DNAJ PROTEIN ERDJ3A"/>
    <property type="match status" value="1"/>
</dbReference>
<dbReference type="SUPFAM" id="SSF68906">
    <property type="entry name" value="SAP domain"/>
    <property type="match status" value="1"/>
</dbReference>
<feature type="chain" id="PRO_5015987452" description="DnaJ homolog subfamily C member 10" evidence="8">
    <location>
        <begin position="33"/>
        <end position="529"/>
    </location>
</feature>
<accession>A0A2V0NY05</accession>
<dbReference type="GO" id="GO:0005789">
    <property type="term" value="C:endoplasmic reticulum membrane"/>
    <property type="evidence" value="ECO:0007669"/>
    <property type="project" value="UniProtKB-SubCell"/>
</dbReference>
<evidence type="ECO:0000256" key="8">
    <source>
        <dbReference type="SAM" id="SignalP"/>
    </source>
</evidence>
<name>A0A2V0NY05_9CHLO</name>
<dbReference type="Pfam" id="PF00085">
    <property type="entry name" value="Thioredoxin"/>
    <property type="match status" value="1"/>
</dbReference>
<comment type="subcellular location">
    <subcellularLocation>
        <location evidence="1">Endoplasmic reticulum membrane</location>
        <topology evidence="1">Single-pass type IV membrane protein</topology>
    </subcellularLocation>
</comment>
<feature type="region of interest" description="Disordered" evidence="7">
    <location>
        <begin position="190"/>
        <end position="210"/>
    </location>
</feature>
<evidence type="ECO:0000256" key="7">
    <source>
        <dbReference type="SAM" id="MobiDB-lite"/>
    </source>
</evidence>
<feature type="compositionally biased region" description="Gly residues" evidence="7">
    <location>
        <begin position="109"/>
        <end position="127"/>
    </location>
</feature>
<dbReference type="PROSITE" id="PS00636">
    <property type="entry name" value="DNAJ_1"/>
    <property type="match status" value="1"/>
</dbReference>
<gene>
    <name evidence="11" type="ORF">Rsub_04622</name>
</gene>
<dbReference type="InterPro" id="IPR036249">
    <property type="entry name" value="Thioredoxin-like_sf"/>
</dbReference>
<dbReference type="Pfam" id="PF10208">
    <property type="entry name" value="ARMET_C"/>
    <property type="match status" value="1"/>
</dbReference>
<dbReference type="InterPro" id="IPR001623">
    <property type="entry name" value="DnaJ_domain"/>
</dbReference>
<dbReference type="PANTHER" id="PTHR45184:SF1">
    <property type="entry name" value="DNAJ PROTEIN ERDJ3A"/>
    <property type="match status" value="1"/>
</dbReference>
<dbReference type="STRING" id="307507.A0A2V0NY05"/>
<dbReference type="Gene3D" id="1.10.720.30">
    <property type="entry name" value="SAP domain"/>
    <property type="match status" value="1"/>
</dbReference>
<evidence type="ECO:0000256" key="4">
    <source>
        <dbReference type="ARBA" id="ARBA00023006"/>
    </source>
</evidence>
<dbReference type="InterPro" id="IPR036361">
    <property type="entry name" value="SAP_dom_sf"/>
</dbReference>
<dbReference type="PROSITE" id="PS51352">
    <property type="entry name" value="THIOREDOXIN_2"/>
    <property type="match status" value="1"/>
</dbReference>
<dbReference type="GO" id="GO:0016853">
    <property type="term" value="F:isomerase activity"/>
    <property type="evidence" value="ECO:0007669"/>
    <property type="project" value="UniProtKB-KW"/>
</dbReference>
<evidence type="ECO:0000256" key="6">
    <source>
        <dbReference type="ARBA" id="ARBA00035043"/>
    </source>
</evidence>
<sequence length="529" mass="53082">MALQRQRAAARRLATLLLAGVLLLVSANAASAARGTRLYDALGIPPDADERVIKKAYKRQALKWHPDRNPDNKKKAEDKFREIAEAYEVLSDPEKRKVYDQFGEDALKQGGGGGGPGGPGGPGGGFQFHGDPFEMFNMFFGGGGGGGGGGMGGGGMRFEFGGGGGGGGGGFPGGFPGGARMGGARMGGGGMGGRGGGGGGGGGGQSLYSGDDAVAELDDDSFPQGDSDWVWLVEFYAPWCGHCQQLAPKWRQVATKLKGVVRVGAVNCDVHKALCGRHGVRGYPTIKALRPRGGAGGWAEYGGARSAKDIADYGVSLIPSSVHHLRARADLDALLQACGGGGGGKQGGKRAGGGDKASWGLCAVLVSDKPEAPSLLRALSSAYRGRVAFGVVRAPASLSGKAAAGAGEVVAALGAAAAGGPPALALVCNGDLRTAEAYGGALKSDALQRALNKHAGGRVCSGKVLVDEGTDLGALTVAQLKAAIAARGLECRGCAEKADFVRALRDSLAAGAGGGDGSGGGSEQQRVEL</sequence>
<dbReference type="Pfam" id="PF00226">
    <property type="entry name" value="DnaJ"/>
    <property type="match status" value="1"/>
</dbReference>
<dbReference type="PROSITE" id="PS00194">
    <property type="entry name" value="THIOREDOXIN_1"/>
    <property type="match status" value="1"/>
</dbReference>
<dbReference type="InterPro" id="IPR019345">
    <property type="entry name" value="ARMET_C"/>
</dbReference>